<keyword evidence="8 11" id="KW-0067">ATP-binding</keyword>
<dbReference type="Pfam" id="PF13520">
    <property type="entry name" value="AA_permease_2"/>
    <property type="match status" value="1"/>
</dbReference>
<feature type="transmembrane region" description="Helical" evidence="13">
    <location>
        <begin position="229"/>
        <end position="247"/>
    </location>
</feature>
<dbReference type="SUPFAM" id="SSF56112">
    <property type="entry name" value="Protein kinase-like (PK-like)"/>
    <property type="match status" value="1"/>
</dbReference>
<keyword evidence="2" id="KW-0813">Transport</keyword>
<dbReference type="GO" id="GO:0046872">
    <property type="term" value="F:metal ion binding"/>
    <property type="evidence" value="ECO:0007669"/>
    <property type="project" value="UniProtKB-KW"/>
</dbReference>
<sequence>MDAERQTRKTAIELADEQLLASLGYKQEFQRAFTGLETFGIAFSIIGLLPSIASVLVYSIPDGGASAMVWGWVVASIFILFVGMSMAELASAAPTSGGHTALLLDAFIIIPAMAQLASMDYANTIGSVASVASIDWGCAVQITAAASIGSGQTYSATNAQTFGVYTAIVLSHAVICCLGTRLLARLQTVYVVLNVLLCLAVIVALPAATPKEFRNSASYALGNFTNTSGWSNGFAFILSFIAPLWTICSFDCSVHISEEASNAAVAVPWAIVYAIGIAGVLGWAINMSLAFCMGTDLDSIMNSPVGQPMAQIFFNSFGQKGTLALWSIVVLVQYMMGSSMLLAASRQTFAFSRDGALPLSNWLYRMNSYTKTPVNTVWFVAIWSIILGLLAFAGDSAINAIFSMSIVALYIAYAIPIAARFLGTNDFTPGPFNLGKWSVPVGAMAVLWMVFMSIVFLFPISPNPSVPDMNYCVVVLGGVMFLSVMWYYFPKYGGVHWFEGPVPTVEKTVGQVVEGSDRPSTSDSLEKEKNAAVMLASVPPPAFDDLIHDADDGLAYILSAKRQSQSSAAYSQIKMHSDAFDVIPYEDIKGDWKKLGSGSFGNVYKGLTSWPTILATYLGIDVAIKEVLPSNDYDVAKYFEREWRLMKEARHPNVVLYLGLSRAPDGRIFIISEFIENGNLRMYIHDKTKPFPWRLRLSFATDIARALAYLHARKCIHRDLKGENLLVTANGRLKITDFGFARIAARNEEESKRLTFCGTDSYMSPEILLGNEFDLPTDIFSLGVIFCEIAARKLADDNTFRRTPPLFNIDEDEVRRLASPGCPPAFIQLALECLSQVPSQRPTTRTILDRLREIEAEVLARPSEADDIHLGTVKFMTGMRRPGAAPRIPSFGMGVSANGAAKKDGHSSDEESDDEFAKVVDTLSRVDLHSAWSDATDGNASNNSAQPLIDSTSSTYSDYSTTVIRGHSPAYTDAAPPSLSSILTIRPSPNPNGSDDLTSHPIATGAHGPTPTTTTAPTPSESMISIDSFHTASSSSMIAPSLAAATEGGSTIRGSTIPMVHRFTLIKPGSKRGAGGREKDIHSRSASPTRSTENLWSPLELFFSSTLLSAKCDVCAKRLGWKPVLECDDCGLKTHVKCGDLAPMDCGVRATRHGTFQQVTPQTSPNAKSKANGKHSPK</sequence>
<evidence type="ECO:0000256" key="2">
    <source>
        <dbReference type="ARBA" id="ARBA00022448"/>
    </source>
</evidence>
<feature type="region of interest" description="Disordered" evidence="12">
    <location>
        <begin position="887"/>
        <end position="916"/>
    </location>
</feature>
<feature type="transmembrane region" description="Helical" evidence="13">
    <location>
        <begin position="470"/>
        <end position="489"/>
    </location>
</feature>
<dbReference type="GO" id="GO:0004674">
    <property type="term" value="F:protein serine/threonine kinase activity"/>
    <property type="evidence" value="ECO:0007669"/>
    <property type="project" value="UniProtKB-KW"/>
</dbReference>
<feature type="compositionally biased region" description="Polar residues" evidence="12">
    <location>
        <begin position="936"/>
        <end position="946"/>
    </location>
</feature>
<dbReference type="EMBL" id="JAPEVG010000111">
    <property type="protein sequence ID" value="KAJ8482576.1"/>
    <property type="molecule type" value="Genomic_DNA"/>
</dbReference>
<proteinExistence type="predicted"/>
<dbReference type="PRINTS" id="PR00109">
    <property type="entry name" value="TYRKINASE"/>
</dbReference>
<feature type="transmembrane region" description="Helical" evidence="13">
    <location>
        <begin position="101"/>
        <end position="119"/>
    </location>
</feature>
<evidence type="ECO:0000256" key="4">
    <source>
        <dbReference type="ARBA" id="ARBA00022692"/>
    </source>
</evidence>
<dbReference type="InterPro" id="IPR017441">
    <property type="entry name" value="Protein_kinase_ATP_BS"/>
</dbReference>
<feature type="transmembrane region" description="Helical" evidence="13">
    <location>
        <begin position="400"/>
        <end position="419"/>
    </location>
</feature>
<evidence type="ECO:0000256" key="13">
    <source>
        <dbReference type="SAM" id="Phobius"/>
    </source>
</evidence>
<evidence type="ECO:0000259" key="15">
    <source>
        <dbReference type="PROSITE" id="PS50081"/>
    </source>
</evidence>
<keyword evidence="17" id="KW-1185">Reference proteome</keyword>
<dbReference type="SMART" id="SM00220">
    <property type="entry name" value="S_TKc"/>
    <property type="match status" value="1"/>
</dbReference>
<dbReference type="SMART" id="SM00109">
    <property type="entry name" value="C1"/>
    <property type="match status" value="1"/>
</dbReference>
<dbReference type="InterPro" id="IPR011009">
    <property type="entry name" value="Kinase-like_dom_sf"/>
</dbReference>
<keyword evidence="6 11" id="KW-0547">Nucleotide-binding</keyword>
<dbReference type="InterPro" id="IPR001245">
    <property type="entry name" value="Ser-Thr/Tyr_kinase_cat_dom"/>
</dbReference>
<dbReference type="PROSITE" id="PS00108">
    <property type="entry name" value="PROTEIN_KINASE_ST"/>
    <property type="match status" value="1"/>
</dbReference>
<dbReference type="Gene3D" id="1.20.1740.10">
    <property type="entry name" value="Amino acid/polyamine transporter I"/>
    <property type="match status" value="1"/>
</dbReference>
<feature type="compositionally biased region" description="Polar residues" evidence="12">
    <location>
        <begin position="1157"/>
        <end position="1169"/>
    </location>
</feature>
<evidence type="ECO:0000256" key="12">
    <source>
        <dbReference type="SAM" id="MobiDB-lite"/>
    </source>
</evidence>
<dbReference type="InterPro" id="IPR004840">
    <property type="entry name" value="Amino_acid_permease_CS"/>
</dbReference>
<keyword evidence="4 13" id="KW-0812">Transmembrane</keyword>
<feature type="transmembrane region" description="Helical" evidence="13">
    <location>
        <begin position="67"/>
        <end position="89"/>
    </location>
</feature>
<evidence type="ECO:0000259" key="14">
    <source>
        <dbReference type="PROSITE" id="PS50011"/>
    </source>
</evidence>
<dbReference type="InterPro" id="IPR046349">
    <property type="entry name" value="C1-like_sf"/>
</dbReference>
<gene>
    <name evidence="16" type="ORF">ONZ51_g5266</name>
</gene>
<organism evidence="16 17">
    <name type="scientific">Trametes cubensis</name>
    <dbReference type="NCBI Taxonomy" id="1111947"/>
    <lineage>
        <taxon>Eukaryota</taxon>
        <taxon>Fungi</taxon>
        <taxon>Dikarya</taxon>
        <taxon>Basidiomycota</taxon>
        <taxon>Agaricomycotina</taxon>
        <taxon>Agaricomycetes</taxon>
        <taxon>Polyporales</taxon>
        <taxon>Polyporaceae</taxon>
        <taxon>Trametes</taxon>
    </lineage>
</organism>
<feature type="transmembrane region" description="Helical" evidence="13">
    <location>
        <begin position="376"/>
        <end position="393"/>
    </location>
</feature>
<dbReference type="GO" id="GO:0006865">
    <property type="term" value="P:amino acid transport"/>
    <property type="evidence" value="ECO:0007669"/>
    <property type="project" value="InterPro"/>
</dbReference>
<dbReference type="PROSITE" id="PS00107">
    <property type="entry name" value="PROTEIN_KINASE_ATP"/>
    <property type="match status" value="1"/>
</dbReference>
<evidence type="ECO:0000256" key="9">
    <source>
        <dbReference type="ARBA" id="ARBA00022989"/>
    </source>
</evidence>
<name>A0AAD7XBP3_9APHY</name>
<evidence type="ECO:0000256" key="7">
    <source>
        <dbReference type="ARBA" id="ARBA00022833"/>
    </source>
</evidence>
<dbReference type="Proteomes" id="UP001215151">
    <property type="component" value="Unassembled WGS sequence"/>
</dbReference>
<dbReference type="InterPro" id="IPR002293">
    <property type="entry name" value="AA/rel_permease1"/>
</dbReference>
<dbReference type="InterPro" id="IPR002219">
    <property type="entry name" value="PKC_DAG/PE"/>
</dbReference>
<feature type="transmembrane region" description="Helical" evidence="13">
    <location>
        <begin position="267"/>
        <end position="292"/>
    </location>
</feature>
<keyword evidence="10 13" id="KW-0472">Membrane</keyword>
<evidence type="ECO:0000256" key="3">
    <source>
        <dbReference type="ARBA" id="ARBA00022527"/>
    </source>
</evidence>
<dbReference type="Pfam" id="PF00130">
    <property type="entry name" value="C1_1"/>
    <property type="match status" value="1"/>
</dbReference>
<feature type="transmembrane region" description="Helical" evidence="13">
    <location>
        <begin position="162"/>
        <end position="183"/>
    </location>
</feature>
<evidence type="ECO:0000256" key="5">
    <source>
        <dbReference type="ARBA" id="ARBA00022723"/>
    </source>
</evidence>
<feature type="transmembrane region" description="Helical" evidence="13">
    <location>
        <begin position="323"/>
        <end position="344"/>
    </location>
</feature>
<comment type="subcellular location">
    <subcellularLocation>
        <location evidence="1">Membrane</location>
        <topology evidence="1">Multi-pass membrane protein</topology>
    </subcellularLocation>
</comment>
<feature type="region of interest" description="Disordered" evidence="12">
    <location>
        <begin position="1067"/>
        <end position="1091"/>
    </location>
</feature>
<evidence type="ECO:0000256" key="1">
    <source>
        <dbReference type="ARBA" id="ARBA00004141"/>
    </source>
</evidence>
<protein>
    <submittedName>
        <fullName evidence="16">Uncharacterized protein</fullName>
    </submittedName>
</protein>
<keyword evidence="3" id="KW-0723">Serine/threonine-protein kinase</keyword>
<dbReference type="InterPro" id="IPR008271">
    <property type="entry name" value="Ser/Thr_kinase_AS"/>
</dbReference>
<feature type="region of interest" description="Disordered" evidence="12">
    <location>
        <begin position="968"/>
        <end position="1022"/>
    </location>
</feature>
<feature type="domain" description="Protein kinase" evidence="14">
    <location>
        <begin position="589"/>
        <end position="859"/>
    </location>
</feature>
<evidence type="ECO:0000256" key="6">
    <source>
        <dbReference type="ARBA" id="ARBA00022741"/>
    </source>
</evidence>
<dbReference type="AlphaFoldDB" id="A0AAD7XBP3"/>
<feature type="transmembrane region" description="Helical" evidence="13">
    <location>
        <begin position="39"/>
        <end position="61"/>
    </location>
</feature>
<evidence type="ECO:0000313" key="17">
    <source>
        <dbReference type="Proteomes" id="UP001215151"/>
    </source>
</evidence>
<dbReference type="Gene3D" id="3.30.60.20">
    <property type="match status" value="1"/>
</dbReference>
<dbReference type="GO" id="GO:0022857">
    <property type="term" value="F:transmembrane transporter activity"/>
    <property type="evidence" value="ECO:0007669"/>
    <property type="project" value="InterPro"/>
</dbReference>
<keyword evidence="7" id="KW-0862">Zinc</keyword>
<dbReference type="GO" id="GO:0005524">
    <property type="term" value="F:ATP binding"/>
    <property type="evidence" value="ECO:0007669"/>
    <property type="project" value="UniProtKB-UniRule"/>
</dbReference>
<dbReference type="Gene3D" id="3.30.200.20">
    <property type="entry name" value="Phosphorylase Kinase, domain 1"/>
    <property type="match status" value="1"/>
</dbReference>
<evidence type="ECO:0000313" key="16">
    <source>
        <dbReference type="EMBL" id="KAJ8482576.1"/>
    </source>
</evidence>
<dbReference type="PANTHER" id="PTHR45649:SF6">
    <property type="entry name" value="GABA-SPECIFIC PERMEASE"/>
    <property type="match status" value="1"/>
</dbReference>
<feature type="compositionally biased region" description="Low complexity" evidence="12">
    <location>
        <begin position="1003"/>
        <end position="1019"/>
    </location>
</feature>
<dbReference type="PROSITE" id="PS50011">
    <property type="entry name" value="PROTEIN_KINASE_DOM"/>
    <property type="match status" value="1"/>
</dbReference>
<keyword evidence="5" id="KW-0479">Metal-binding</keyword>
<comment type="caution">
    <text evidence="16">The sequence shown here is derived from an EMBL/GenBank/DDBJ whole genome shotgun (WGS) entry which is preliminary data.</text>
</comment>
<feature type="transmembrane region" description="Helical" evidence="13">
    <location>
        <begin position="125"/>
        <end position="150"/>
    </location>
</feature>
<keyword evidence="9 13" id="KW-1133">Transmembrane helix</keyword>
<evidence type="ECO:0000256" key="11">
    <source>
        <dbReference type="PROSITE-ProRule" id="PRU10141"/>
    </source>
</evidence>
<feature type="binding site" evidence="11">
    <location>
        <position position="625"/>
    </location>
    <ligand>
        <name>ATP</name>
        <dbReference type="ChEBI" id="CHEBI:30616"/>
    </ligand>
</feature>
<keyword evidence="3" id="KW-0808">Transferase</keyword>
<feature type="region of interest" description="Disordered" evidence="12">
    <location>
        <begin position="933"/>
        <end position="955"/>
    </location>
</feature>
<dbReference type="CDD" id="cd00029">
    <property type="entry name" value="C1"/>
    <property type="match status" value="1"/>
</dbReference>
<keyword evidence="3" id="KW-0418">Kinase</keyword>
<dbReference type="PROSITE" id="PS00218">
    <property type="entry name" value="AMINO_ACID_PERMEASE_1"/>
    <property type="match status" value="1"/>
</dbReference>
<dbReference type="Gene3D" id="1.10.510.10">
    <property type="entry name" value="Transferase(Phosphotransferase) domain 1"/>
    <property type="match status" value="1"/>
</dbReference>
<accession>A0AAD7XBP3</accession>
<evidence type="ECO:0000256" key="8">
    <source>
        <dbReference type="ARBA" id="ARBA00022840"/>
    </source>
</evidence>
<dbReference type="SUPFAM" id="SSF57889">
    <property type="entry name" value="Cysteine-rich domain"/>
    <property type="match status" value="1"/>
</dbReference>
<feature type="transmembrane region" description="Helical" evidence="13">
    <location>
        <begin position="439"/>
        <end position="458"/>
    </location>
</feature>
<dbReference type="CDD" id="cd13999">
    <property type="entry name" value="STKc_MAP3K-like"/>
    <property type="match status" value="1"/>
</dbReference>
<dbReference type="PROSITE" id="PS50081">
    <property type="entry name" value="ZF_DAG_PE_2"/>
    <property type="match status" value="1"/>
</dbReference>
<reference evidence="16" key="1">
    <citation type="submission" date="2022-11" db="EMBL/GenBank/DDBJ databases">
        <title>Genome Sequence of Cubamyces cubensis.</title>
        <authorList>
            <person name="Buettner E."/>
        </authorList>
    </citation>
    <scope>NUCLEOTIDE SEQUENCE</scope>
    <source>
        <strain evidence="16">MPL-01</strain>
    </source>
</reference>
<dbReference type="PANTHER" id="PTHR45649">
    <property type="entry name" value="AMINO-ACID PERMEASE BAT1"/>
    <property type="match status" value="1"/>
</dbReference>
<feature type="transmembrane region" description="Helical" evidence="13">
    <location>
        <begin position="189"/>
        <end position="208"/>
    </location>
</feature>
<dbReference type="InterPro" id="IPR000719">
    <property type="entry name" value="Prot_kinase_dom"/>
</dbReference>
<dbReference type="GO" id="GO:0016020">
    <property type="term" value="C:membrane"/>
    <property type="evidence" value="ECO:0007669"/>
    <property type="project" value="UniProtKB-SubCell"/>
</dbReference>
<feature type="domain" description="Phorbol-ester/DAG-type" evidence="15">
    <location>
        <begin position="1099"/>
        <end position="1146"/>
    </location>
</feature>
<feature type="region of interest" description="Disordered" evidence="12">
    <location>
        <begin position="1157"/>
        <end position="1178"/>
    </location>
</feature>
<dbReference type="Pfam" id="PF07714">
    <property type="entry name" value="PK_Tyr_Ser-Thr"/>
    <property type="match status" value="1"/>
</dbReference>
<evidence type="ECO:0000256" key="10">
    <source>
        <dbReference type="ARBA" id="ARBA00023136"/>
    </source>
</evidence>